<evidence type="ECO:0000259" key="3">
    <source>
        <dbReference type="PROSITE" id="PS50097"/>
    </source>
</evidence>
<organism evidence="4 5">
    <name type="scientific">Arabis nemorensis</name>
    <dbReference type="NCBI Taxonomy" id="586526"/>
    <lineage>
        <taxon>Eukaryota</taxon>
        <taxon>Viridiplantae</taxon>
        <taxon>Streptophyta</taxon>
        <taxon>Embryophyta</taxon>
        <taxon>Tracheophyta</taxon>
        <taxon>Spermatophyta</taxon>
        <taxon>Magnoliopsida</taxon>
        <taxon>eudicotyledons</taxon>
        <taxon>Gunneridae</taxon>
        <taxon>Pentapetalae</taxon>
        <taxon>rosids</taxon>
        <taxon>malvids</taxon>
        <taxon>Brassicales</taxon>
        <taxon>Brassicaceae</taxon>
        <taxon>Arabideae</taxon>
        <taxon>Arabis</taxon>
    </lineage>
</organism>
<evidence type="ECO:0000256" key="1">
    <source>
        <dbReference type="ARBA" id="ARBA00002668"/>
    </source>
</evidence>
<dbReference type="CDD" id="cd18186">
    <property type="entry name" value="BTB_POZ_ZBTB_KLHL-like"/>
    <property type="match status" value="1"/>
</dbReference>
<evidence type="ECO:0000256" key="2">
    <source>
        <dbReference type="ARBA" id="ARBA00004906"/>
    </source>
</evidence>
<dbReference type="Proteomes" id="UP000489600">
    <property type="component" value="Unassembled WGS sequence"/>
</dbReference>
<comment type="function">
    <text evidence="1">May act as a substrate-specific adapter of an E3 ubiquitin-protein ligase complex (CUL3-RBX1-BTB) which mediates the ubiquitination and subsequent proteasomal degradation of target proteins.</text>
</comment>
<proteinExistence type="predicted"/>
<sequence>MAMSRQTSVELFTRGLVNVFKEQWKVVVWLKPGHNNADHNDPIAAHKIILAARSKVFKSMFESDEIKTWTVNETITISDLKRLVLSS</sequence>
<dbReference type="InterPro" id="IPR000210">
    <property type="entry name" value="BTB/POZ_dom"/>
</dbReference>
<dbReference type="InterPro" id="IPR044784">
    <property type="entry name" value="At1g01640-like"/>
</dbReference>
<dbReference type="PROSITE" id="PS50097">
    <property type="entry name" value="BTB"/>
    <property type="match status" value="1"/>
</dbReference>
<dbReference type="Pfam" id="PF00651">
    <property type="entry name" value="BTB"/>
    <property type="match status" value="1"/>
</dbReference>
<reference evidence="4" key="1">
    <citation type="submission" date="2019-07" db="EMBL/GenBank/DDBJ databases">
        <authorList>
            <person name="Dittberner H."/>
        </authorList>
    </citation>
    <scope>NUCLEOTIDE SEQUENCE [LARGE SCALE GENOMIC DNA]</scope>
</reference>
<evidence type="ECO:0000313" key="5">
    <source>
        <dbReference type="Proteomes" id="UP000489600"/>
    </source>
</evidence>
<dbReference type="Gene3D" id="3.30.710.10">
    <property type="entry name" value="Potassium Channel Kv1.1, Chain A"/>
    <property type="match status" value="1"/>
</dbReference>
<evidence type="ECO:0000313" key="4">
    <source>
        <dbReference type="EMBL" id="VVB05854.1"/>
    </source>
</evidence>
<protein>
    <recommendedName>
        <fullName evidence="3">BTB domain-containing protein</fullName>
    </recommendedName>
</protein>
<name>A0A565BWT3_9BRAS</name>
<dbReference type="OrthoDB" id="10249567at2759"/>
<dbReference type="PANTHER" id="PTHR47274">
    <property type="entry name" value="BTB/POZ DOMAIN CONTAINING PROTEIN, EXPRESSED-RELATED"/>
    <property type="match status" value="1"/>
</dbReference>
<feature type="domain" description="BTB" evidence="3">
    <location>
        <begin position="24"/>
        <end position="87"/>
    </location>
</feature>
<dbReference type="InterPro" id="IPR011333">
    <property type="entry name" value="SKP1/BTB/POZ_sf"/>
</dbReference>
<dbReference type="UniPathway" id="UPA00143"/>
<gene>
    <name evidence="4" type="ORF">ANE_LOCUS16298</name>
</gene>
<comment type="caution">
    <text evidence="4">The sequence shown here is derived from an EMBL/GenBank/DDBJ whole genome shotgun (WGS) entry which is preliminary data.</text>
</comment>
<accession>A0A565BWT3</accession>
<dbReference type="SUPFAM" id="SSF54695">
    <property type="entry name" value="POZ domain"/>
    <property type="match status" value="1"/>
</dbReference>
<keyword evidence="5" id="KW-1185">Reference proteome</keyword>
<comment type="pathway">
    <text evidence="2">Protein modification; protein ubiquitination.</text>
</comment>
<dbReference type="AlphaFoldDB" id="A0A565BWT3"/>
<dbReference type="EMBL" id="CABITT030000005">
    <property type="protein sequence ID" value="VVB05854.1"/>
    <property type="molecule type" value="Genomic_DNA"/>
</dbReference>
<dbReference type="PANTHER" id="PTHR47274:SF1">
    <property type="entry name" value="BTB_POZ DOMAIN CONTAINING PROTEIN, EXPRESSED"/>
    <property type="match status" value="1"/>
</dbReference>
<dbReference type="GO" id="GO:0016567">
    <property type="term" value="P:protein ubiquitination"/>
    <property type="evidence" value="ECO:0007669"/>
    <property type="project" value="UniProtKB-UniPathway"/>
</dbReference>